<comment type="caution">
    <text evidence="2">The sequence shown here is derived from an EMBL/GenBank/DDBJ whole genome shotgun (WGS) entry which is preliminary data.</text>
</comment>
<sequence length="113" mass="13197">MKNFFREYFAYIKDNPKHYWFKRKLYGWGWTPATWEGWLVTAVFIVAIVWNATYLSGDEIVSSDTVTNAVMRVLALTVLFILIAWKKGEPPKWMWGIPKRKDKGSASESDTND</sequence>
<dbReference type="Proteomes" id="UP000229315">
    <property type="component" value="Unassembled WGS sequence"/>
</dbReference>
<evidence type="ECO:0000313" key="3">
    <source>
        <dbReference type="Proteomes" id="UP000229315"/>
    </source>
</evidence>
<feature type="transmembrane region" description="Helical" evidence="1">
    <location>
        <begin position="69"/>
        <end position="85"/>
    </location>
</feature>
<dbReference type="EMBL" id="PFBH01000015">
    <property type="protein sequence ID" value="PIR85120.1"/>
    <property type="molecule type" value="Genomic_DNA"/>
</dbReference>
<evidence type="ECO:0000313" key="2">
    <source>
        <dbReference type="EMBL" id="PIR85120.1"/>
    </source>
</evidence>
<reference evidence="3" key="1">
    <citation type="submission" date="2017-09" db="EMBL/GenBank/DDBJ databases">
        <title>Depth-based differentiation of microbial function through sediment-hosted aquifers and enrichment of novel symbionts in the deep terrestrial subsurface.</title>
        <authorList>
            <person name="Probst A.J."/>
            <person name="Ladd B."/>
            <person name="Jarett J.K."/>
            <person name="Geller-Mcgrath D.E."/>
            <person name="Sieber C.M.K."/>
            <person name="Emerson J.B."/>
            <person name="Anantharaman K."/>
            <person name="Thomas B.C."/>
            <person name="Malmstrom R."/>
            <person name="Stieglmeier M."/>
            <person name="Klingl A."/>
            <person name="Woyke T."/>
            <person name="Ryan C.M."/>
            <person name="Banfield J.F."/>
        </authorList>
    </citation>
    <scope>NUCLEOTIDE SEQUENCE [LARGE SCALE GENOMIC DNA]</scope>
</reference>
<keyword evidence="1" id="KW-0812">Transmembrane</keyword>
<organism evidence="2 3">
    <name type="scientific">Candidatus Kaiserbacteria bacterium CG10_big_fil_rev_8_21_14_0_10_45_20</name>
    <dbReference type="NCBI Taxonomy" id="1974607"/>
    <lineage>
        <taxon>Bacteria</taxon>
        <taxon>Candidatus Kaiseribacteriota</taxon>
    </lineage>
</organism>
<accession>A0A2H0UFI0</accession>
<name>A0A2H0UFI0_9BACT</name>
<feature type="transmembrane region" description="Helical" evidence="1">
    <location>
        <begin position="25"/>
        <end position="49"/>
    </location>
</feature>
<keyword evidence="1" id="KW-0472">Membrane</keyword>
<dbReference type="AlphaFoldDB" id="A0A2H0UFI0"/>
<protein>
    <submittedName>
        <fullName evidence="2">Uncharacterized protein</fullName>
    </submittedName>
</protein>
<gene>
    <name evidence="2" type="ORF">COU15_02600</name>
</gene>
<evidence type="ECO:0000256" key="1">
    <source>
        <dbReference type="SAM" id="Phobius"/>
    </source>
</evidence>
<keyword evidence="1" id="KW-1133">Transmembrane helix</keyword>
<proteinExistence type="predicted"/>